<dbReference type="NCBIfam" id="NF033563">
    <property type="entry name" value="transpos_IS30"/>
    <property type="match status" value="1"/>
</dbReference>
<dbReference type="InterPro" id="IPR053392">
    <property type="entry name" value="Transposase_IS30-like"/>
</dbReference>
<comment type="caution">
    <text evidence="4">The sequence shown here is derived from an EMBL/GenBank/DDBJ whole genome shotgun (WGS) entry which is preliminary data.</text>
</comment>
<evidence type="ECO:0000259" key="3">
    <source>
        <dbReference type="PROSITE" id="PS50994"/>
    </source>
</evidence>
<dbReference type="GO" id="GO:0004803">
    <property type="term" value="F:transposase activity"/>
    <property type="evidence" value="ECO:0007669"/>
    <property type="project" value="InterPro"/>
</dbReference>
<sequence>MSHEAIYTWIYAMPRKTLREHGIMLRSKRTRRRPRRTLGQRKAPIIGMISIDERPKQANDRRVPGHWEGDLIIGAHGRSAAITLVERTTRFLTILALPKGKDSTGVCDALIEHVNTLPDLMKGTLTWDQGSEMARHAALTMATDMPVYFADPHSPWQRGSNENTNGLIREYLPKGTPIPQHQPYLTAIAEELNERPRATLDYLTPREAFERLLVASTP</sequence>
<dbReference type="PANTHER" id="PTHR10948">
    <property type="entry name" value="TRANSPOSASE"/>
    <property type="match status" value="1"/>
</dbReference>
<dbReference type="PROSITE" id="PS50994">
    <property type="entry name" value="INTEGRASE"/>
    <property type="match status" value="1"/>
</dbReference>
<organism evidence="4 5">
    <name type="scientific">Actinomyces bowdenii</name>
    <dbReference type="NCBI Taxonomy" id="131109"/>
    <lineage>
        <taxon>Bacteria</taxon>
        <taxon>Bacillati</taxon>
        <taxon>Actinomycetota</taxon>
        <taxon>Actinomycetes</taxon>
        <taxon>Actinomycetales</taxon>
        <taxon>Actinomycetaceae</taxon>
        <taxon>Actinomyces</taxon>
    </lineage>
</organism>
<dbReference type="Gene3D" id="3.30.420.10">
    <property type="entry name" value="Ribonuclease H-like superfamily/Ribonuclease H"/>
    <property type="match status" value="1"/>
</dbReference>
<comment type="function">
    <text evidence="1">Required for the transposition of the insertion element.</text>
</comment>
<dbReference type="GO" id="GO:0006313">
    <property type="term" value="P:DNA transposition"/>
    <property type="evidence" value="ECO:0007669"/>
    <property type="project" value="InterPro"/>
</dbReference>
<feature type="domain" description="Integrase catalytic" evidence="3">
    <location>
        <begin position="51"/>
        <end position="213"/>
    </location>
</feature>
<dbReference type="Pfam" id="PF00665">
    <property type="entry name" value="rve"/>
    <property type="match status" value="1"/>
</dbReference>
<evidence type="ECO:0000313" key="5">
    <source>
        <dbReference type="Proteomes" id="UP000572528"/>
    </source>
</evidence>
<dbReference type="InterPro" id="IPR051917">
    <property type="entry name" value="Transposase-Integrase"/>
</dbReference>
<dbReference type="SUPFAM" id="SSF53098">
    <property type="entry name" value="Ribonuclease H-like"/>
    <property type="match status" value="1"/>
</dbReference>
<dbReference type="GO" id="GO:0003677">
    <property type="term" value="F:DNA binding"/>
    <property type="evidence" value="ECO:0007669"/>
    <property type="project" value="InterPro"/>
</dbReference>
<dbReference type="InterPro" id="IPR001584">
    <property type="entry name" value="Integrase_cat-core"/>
</dbReference>
<protein>
    <submittedName>
        <fullName evidence="4">IS30 family transposase</fullName>
    </submittedName>
</protein>
<evidence type="ECO:0000313" key="4">
    <source>
        <dbReference type="EMBL" id="NYS70547.1"/>
    </source>
</evidence>
<dbReference type="PROSITE" id="PS01043">
    <property type="entry name" value="TRANSPOSASE_IS30"/>
    <property type="match status" value="1"/>
</dbReference>
<evidence type="ECO:0000256" key="1">
    <source>
        <dbReference type="ARBA" id="ARBA00002190"/>
    </source>
</evidence>
<proteinExistence type="inferred from homology"/>
<dbReference type="Proteomes" id="UP000572528">
    <property type="component" value="Unassembled WGS sequence"/>
</dbReference>
<dbReference type="InterPro" id="IPR012337">
    <property type="entry name" value="RNaseH-like_sf"/>
</dbReference>
<dbReference type="InterPro" id="IPR001598">
    <property type="entry name" value="Transposase_IS30_CS"/>
</dbReference>
<dbReference type="PANTHER" id="PTHR10948:SF23">
    <property type="entry name" value="TRANSPOSASE INSI FOR INSERTION SEQUENCE ELEMENT IS30A-RELATED"/>
    <property type="match status" value="1"/>
</dbReference>
<dbReference type="AlphaFoldDB" id="A0A853EMM4"/>
<name>A0A853EMM4_9ACTO</name>
<reference evidence="4 5" key="1">
    <citation type="submission" date="2020-07" db="EMBL/GenBank/DDBJ databases">
        <title>MOT database genomes.</title>
        <authorList>
            <person name="Joseph S."/>
            <person name="Aduse-Opoku J."/>
            <person name="Hashim A."/>
            <person name="Wade W."/>
            <person name="Curtis M."/>
        </authorList>
    </citation>
    <scope>NUCLEOTIDE SEQUENCE [LARGE SCALE GENOMIC DNA]</scope>
    <source>
        <strain evidence="4 5">WMus004</strain>
    </source>
</reference>
<gene>
    <name evidence="4" type="ORF">HZZ05_13735</name>
</gene>
<dbReference type="GO" id="GO:0005829">
    <property type="term" value="C:cytosol"/>
    <property type="evidence" value="ECO:0007669"/>
    <property type="project" value="TreeGrafter"/>
</dbReference>
<comment type="similarity">
    <text evidence="2">Belongs to the transposase IS30 family.</text>
</comment>
<dbReference type="InterPro" id="IPR036397">
    <property type="entry name" value="RNaseH_sf"/>
</dbReference>
<accession>A0A853EMM4</accession>
<dbReference type="EMBL" id="JACBXV010000397">
    <property type="protein sequence ID" value="NYS70547.1"/>
    <property type="molecule type" value="Genomic_DNA"/>
</dbReference>
<evidence type="ECO:0000256" key="2">
    <source>
        <dbReference type="ARBA" id="ARBA00006363"/>
    </source>
</evidence>
<dbReference type="GO" id="GO:0015074">
    <property type="term" value="P:DNA integration"/>
    <property type="evidence" value="ECO:0007669"/>
    <property type="project" value="InterPro"/>
</dbReference>